<dbReference type="EMBL" id="MEVT01000008">
    <property type="protein sequence ID" value="OGC63253.1"/>
    <property type="molecule type" value="Genomic_DNA"/>
</dbReference>
<organism evidence="3 4">
    <name type="scientific">candidate division WWE3 bacterium RIFOXYA2_FULL_46_9</name>
    <dbReference type="NCBI Taxonomy" id="1802636"/>
    <lineage>
        <taxon>Bacteria</taxon>
        <taxon>Katanobacteria</taxon>
    </lineage>
</organism>
<dbReference type="HAMAP" id="MF_00973">
    <property type="entry name" value="Gluconeogen_factor"/>
    <property type="match status" value="1"/>
</dbReference>
<comment type="similarity">
    <text evidence="2">Belongs to the gluconeogenesis factor family.</text>
</comment>
<dbReference type="Proteomes" id="UP000176614">
    <property type="component" value="Unassembled WGS sequence"/>
</dbReference>
<proteinExistence type="inferred from homology"/>
<dbReference type="NCBIfam" id="TIGR01826">
    <property type="entry name" value="CofD_related"/>
    <property type="match status" value="1"/>
</dbReference>
<evidence type="ECO:0000313" key="4">
    <source>
        <dbReference type="Proteomes" id="UP000176614"/>
    </source>
</evidence>
<sequence>MAFTGKKNRVVTIGGGTGAYVVLNSIKEVDVNLTAIVTMMDSGGSTGRLRDQLGVLPPGDLRQALVALSDTPEIWRELLTYRFSGGDLDGHNFGNLFITALEKMTGSLESAVAKASTLLDVRGKVVPITYSDTTLAARYADGSVIEGEASIDDSPTKRPRIEYMYLVPNAVANPAAIEEIMKADFIILGPGDIFTSIIPNFLVNGVSEALCKTKAKKIYIVNLMTKRGQTDDFSASDHVYEIEKYYGGFLDYVIVNTREPDLEIIEWYKKLDNVDPVEDDLDAKRVTEAKIVRADLIGKLTFERNVSDRVKRSLIRHDPQKLSSVLSQAFSYYSKHS</sequence>
<name>A0A1F4W2H2_UNCKA</name>
<dbReference type="InterPro" id="IPR038136">
    <property type="entry name" value="CofD-like_dom_sf"/>
</dbReference>
<dbReference type="Pfam" id="PF01933">
    <property type="entry name" value="CofD"/>
    <property type="match status" value="1"/>
</dbReference>
<comment type="caution">
    <text evidence="3">The sequence shown here is derived from an EMBL/GenBank/DDBJ whole genome shotgun (WGS) entry which is preliminary data.</text>
</comment>
<dbReference type="GO" id="GO:0008360">
    <property type="term" value="P:regulation of cell shape"/>
    <property type="evidence" value="ECO:0007669"/>
    <property type="project" value="UniProtKB-UniRule"/>
</dbReference>
<dbReference type="AlphaFoldDB" id="A0A1F4W2H2"/>
<dbReference type="SUPFAM" id="SSF142338">
    <property type="entry name" value="CofD-like"/>
    <property type="match status" value="1"/>
</dbReference>
<dbReference type="CDD" id="cd07187">
    <property type="entry name" value="YvcK_like"/>
    <property type="match status" value="1"/>
</dbReference>
<keyword evidence="1 2" id="KW-0963">Cytoplasm</keyword>
<dbReference type="GO" id="GO:0043743">
    <property type="term" value="F:LPPG:FO 2-phospho-L-lactate transferase activity"/>
    <property type="evidence" value="ECO:0007669"/>
    <property type="project" value="InterPro"/>
</dbReference>
<evidence type="ECO:0000256" key="1">
    <source>
        <dbReference type="ARBA" id="ARBA00022490"/>
    </source>
</evidence>
<comment type="function">
    <text evidence="2">Required for morphogenesis under gluconeogenic growth conditions.</text>
</comment>
<dbReference type="InterPro" id="IPR010119">
    <property type="entry name" value="Gluconeogen_factor"/>
</dbReference>
<evidence type="ECO:0000256" key="2">
    <source>
        <dbReference type="HAMAP-Rule" id="MF_00973"/>
    </source>
</evidence>
<dbReference type="GO" id="GO:0005737">
    <property type="term" value="C:cytoplasm"/>
    <property type="evidence" value="ECO:0007669"/>
    <property type="project" value="UniProtKB-SubCell"/>
</dbReference>
<reference evidence="3 4" key="1">
    <citation type="journal article" date="2016" name="Nat. Commun.">
        <title>Thousands of microbial genomes shed light on interconnected biogeochemical processes in an aquifer system.</title>
        <authorList>
            <person name="Anantharaman K."/>
            <person name="Brown C.T."/>
            <person name="Hug L.A."/>
            <person name="Sharon I."/>
            <person name="Castelle C.J."/>
            <person name="Probst A.J."/>
            <person name="Thomas B.C."/>
            <person name="Singh A."/>
            <person name="Wilkins M.J."/>
            <person name="Karaoz U."/>
            <person name="Brodie E.L."/>
            <person name="Williams K.H."/>
            <person name="Hubbard S.S."/>
            <person name="Banfield J.F."/>
        </authorList>
    </citation>
    <scope>NUCLEOTIDE SEQUENCE [LARGE SCALE GENOMIC DNA]</scope>
</reference>
<evidence type="ECO:0000313" key="3">
    <source>
        <dbReference type="EMBL" id="OGC63253.1"/>
    </source>
</evidence>
<accession>A0A1F4W2H2</accession>
<gene>
    <name evidence="3" type="ORF">A2264_01030</name>
</gene>
<dbReference type="Gene3D" id="3.40.50.10680">
    <property type="entry name" value="CofD-like domains"/>
    <property type="match status" value="1"/>
</dbReference>
<protein>
    <recommendedName>
        <fullName evidence="2">Putative gluconeogenesis factor</fullName>
    </recommendedName>
</protein>
<dbReference type="PANTHER" id="PTHR30135">
    <property type="entry name" value="UNCHARACTERIZED PROTEIN YVCK-RELATED"/>
    <property type="match status" value="1"/>
</dbReference>
<comment type="subcellular location">
    <subcellularLocation>
        <location evidence="2">Cytoplasm</location>
    </subcellularLocation>
</comment>
<dbReference type="InterPro" id="IPR002882">
    <property type="entry name" value="CofD"/>
</dbReference>
<dbReference type="PANTHER" id="PTHR30135:SF3">
    <property type="entry name" value="GLUCONEOGENESIS FACTOR-RELATED"/>
    <property type="match status" value="1"/>
</dbReference>